<dbReference type="PANTHER" id="PTHR43471">
    <property type="entry name" value="ABC TRANSPORTER PERMEASE"/>
    <property type="match status" value="1"/>
</dbReference>
<feature type="transmembrane region" description="Helical" evidence="1">
    <location>
        <begin position="300"/>
        <end position="323"/>
    </location>
</feature>
<gene>
    <name evidence="2" type="ORF">SAMN05192574_104729</name>
</gene>
<evidence type="ECO:0000313" key="3">
    <source>
        <dbReference type="Proteomes" id="UP000198942"/>
    </source>
</evidence>
<feature type="transmembrane region" description="Helical" evidence="1">
    <location>
        <begin position="205"/>
        <end position="227"/>
    </location>
</feature>
<dbReference type="EMBL" id="FOCL01000004">
    <property type="protein sequence ID" value="SEN95281.1"/>
    <property type="molecule type" value="Genomic_DNA"/>
</dbReference>
<accession>A0A1H8KR40</accession>
<dbReference type="PANTHER" id="PTHR43471:SF14">
    <property type="entry name" value="ABC-2 TYPE TRANSPORT SYSTEM PERMEASE PROTEIN"/>
    <property type="match status" value="1"/>
</dbReference>
<sequence>MKPAQVKEITKKQSEAGAFAVMLSKEITDHIRSWRFVVLIALIVLTFIAAMYSSLSNIMPITGNSHDPDHNLLYLKLLTVTDNSIPPFHIFLSFLAPLLGIGLGFDAINSEKNNGTLIRLMAQPVYRDNLLLAKFSSALLIISSLFIVLALLMIGAGLILTGVRIEPDELFRIGGFVFITITYVAFWLSLSMMLSIVFRQTATSAITAIGLWLFFTIFYQIIVNLFLRSLLPDTSQLTQEQAISYNDMVLNILRISPNQLYTDSVTTLLMPSVRSLGPLTMEQMAGAIPSPLPFTQSLMIVWPQFSGLLACMTCCFALAYCLFMRREVRS</sequence>
<dbReference type="AlphaFoldDB" id="A0A1H8KR40"/>
<evidence type="ECO:0000313" key="2">
    <source>
        <dbReference type="EMBL" id="SEN95281.1"/>
    </source>
</evidence>
<dbReference type="Pfam" id="PF12679">
    <property type="entry name" value="ABC2_membrane_2"/>
    <property type="match status" value="1"/>
</dbReference>
<keyword evidence="1" id="KW-0812">Transmembrane</keyword>
<feature type="transmembrane region" description="Helical" evidence="1">
    <location>
        <begin position="34"/>
        <end position="55"/>
    </location>
</feature>
<evidence type="ECO:0000256" key="1">
    <source>
        <dbReference type="SAM" id="Phobius"/>
    </source>
</evidence>
<organism evidence="2 3">
    <name type="scientific">Mucilaginibacter gossypiicola</name>
    <dbReference type="NCBI Taxonomy" id="551995"/>
    <lineage>
        <taxon>Bacteria</taxon>
        <taxon>Pseudomonadati</taxon>
        <taxon>Bacteroidota</taxon>
        <taxon>Sphingobacteriia</taxon>
        <taxon>Sphingobacteriales</taxon>
        <taxon>Sphingobacteriaceae</taxon>
        <taxon>Mucilaginibacter</taxon>
    </lineage>
</organism>
<dbReference type="GO" id="GO:0140359">
    <property type="term" value="F:ABC-type transporter activity"/>
    <property type="evidence" value="ECO:0007669"/>
    <property type="project" value="InterPro"/>
</dbReference>
<proteinExistence type="predicted"/>
<name>A0A1H8KR40_9SPHI</name>
<keyword evidence="1" id="KW-1133">Transmembrane helix</keyword>
<feature type="transmembrane region" description="Helical" evidence="1">
    <location>
        <begin position="173"/>
        <end position="198"/>
    </location>
</feature>
<protein>
    <submittedName>
        <fullName evidence="2">ABC-2 type transport system permease protein</fullName>
    </submittedName>
</protein>
<keyword evidence="1" id="KW-0472">Membrane</keyword>
<feature type="transmembrane region" description="Helical" evidence="1">
    <location>
        <begin position="130"/>
        <end position="161"/>
    </location>
</feature>
<reference evidence="3" key="1">
    <citation type="submission" date="2016-10" db="EMBL/GenBank/DDBJ databases">
        <authorList>
            <person name="Varghese N."/>
            <person name="Submissions S."/>
        </authorList>
    </citation>
    <scope>NUCLEOTIDE SEQUENCE [LARGE SCALE GENOMIC DNA]</scope>
    <source>
        <strain evidence="3">Gh-48</strain>
    </source>
</reference>
<dbReference type="GO" id="GO:0005886">
    <property type="term" value="C:plasma membrane"/>
    <property type="evidence" value="ECO:0007669"/>
    <property type="project" value="UniProtKB-SubCell"/>
</dbReference>
<keyword evidence="3" id="KW-1185">Reference proteome</keyword>
<dbReference type="Proteomes" id="UP000198942">
    <property type="component" value="Unassembled WGS sequence"/>
</dbReference>
<feature type="transmembrane region" description="Helical" evidence="1">
    <location>
        <begin position="88"/>
        <end position="109"/>
    </location>
</feature>
<dbReference type="STRING" id="551995.SAMN05192574_104729"/>